<dbReference type="Pfam" id="PF07784">
    <property type="entry name" value="DUF1622"/>
    <property type="match status" value="1"/>
</dbReference>
<protein>
    <submittedName>
        <fullName evidence="2">DUF1622 domain-containing protein</fullName>
    </submittedName>
</protein>
<keyword evidence="1" id="KW-1133">Transmembrane helix</keyword>
<organism evidence="2 3">
    <name type="scientific">Suilimivivens aceti</name>
    <dbReference type="NCBI Taxonomy" id="2981774"/>
    <lineage>
        <taxon>Bacteria</taxon>
        <taxon>Bacillati</taxon>
        <taxon>Bacillota</taxon>
        <taxon>Clostridia</taxon>
        <taxon>Lachnospirales</taxon>
        <taxon>Lachnospiraceae</taxon>
        <taxon>Suilimivivens</taxon>
    </lineage>
</organism>
<comment type="caution">
    <text evidence="2">The sequence shown here is derived from an EMBL/GenBank/DDBJ whole genome shotgun (WGS) entry which is preliminary data.</text>
</comment>
<sequence>MTVLEFFENLMHHIVEVAILVFEFIGVIVIIISGLKGFYFYLRRRPDMKLALAQGLAVGLEFKLCSEILKTVTVRDFKEIATVAGIIALRAALTFLIHWEIKEEKAEEKVEEKTTKE</sequence>
<reference evidence="2 3" key="1">
    <citation type="journal article" date="2021" name="ISME Commun">
        <title>Automated analysis of genomic sequences facilitates high-throughput and comprehensive description of bacteria.</title>
        <authorList>
            <person name="Hitch T.C.A."/>
        </authorList>
    </citation>
    <scope>NUCLEOTIDE SEQUENCE [LARGE SCALE GENOMIC DNA]</scope>
    <source>
        <strain evidence="2 3">Sanger_18</strain>
    </source>
</reference>
<feature type="transmembrane region" description="Helical" evidence="1">
    <location>
        <begin position="20"/>
        <end position="42"/>
    </location>
</feature>
<evidence type="ECO:0000313" key="3">
    <source>
        <dbReference type="Proteomes" id="UP001652432"/>
    </source>
</evidence>
<evidence type="ECO:0000256" key="1">
    <source>
        <dbReference type="SAM" id="Phobius"/>
    </source>
</evidence>
<keyword evidence="1" id="KW-0812">Transmembrane</keyword>
<evidence type="ECO:0000313" key="2">
    <source>
        <dbReference type="EMBL" id="MCU6744879.1"/>
    </source>
</evidence>
<gene>
    <name evidence="2" type="ORF">OCV77_10280</name>
</gene>
<dbReference type="EMBL" id="JAOQKJ010000007">
    <property type="protein sequence ID" value="MCU6744879.1"/>
    <property type="molecule type" value="Genomic_DNA"/>
</dbReference>
<keyword evidence="1" id="KW-0472">Membrane</keyword>
<accession>A0ABT2T518</accession>
<keyword evidence="3" id="KW-1185">Reference proteome</keyword>
<dbReference type="PANTHER" id="PTHR38468">
    <property type="entry name" value="SLL0939 PROTEIN"/>
    <property type="match status" value="1"/>
</dbReference>
<name>A0ABT2T518_9FIRM</name>
<dbReference type="InterPro" id="IPR012427">
    <property type="entry name" value="DUF1622"/>
</dbReference>
<dbReference type="PANTHER" id="PTHR38468:SF1">
    <property type="entry name" value="SLL0939 PROTEIN"/>
    <property type="match status" value="1"/>
</dbReference>
<dbReference type="Proteomes" id="UP001652432">
    <property type="component" value="Unassembled WGS sequence"/>
</dbReference>
<proteinExistence type="predicted"/>